<protein>
    <submittedName>
        <fullName evidence="3">ComF family protein</fullName>
    </submittedName>
</protein>
<accession>A0A1M5CDX0</accession>
<dbReference type="SUPFAM" id="SSF53271">
    <property type="entry name" value="PRTase-like"/>
    <property type="match status" value="1"/>
</dbReference>
<dbReference type="InterPro" id="IPR051910">
    <property type="entry name" value="ComF/GntX_DNA_util-trans"/>
</dbReference>
<reference evidence="4" key="1">
    <citation type="submission" date="2016-11" db="EMBL/GenBank/DDBJ databases">
        <authorList>
            <person name="Varghese N."/>
            <person name="Submissions S."/>
        </authorList>
    </citation>
    <scope>NUCLEOTIDE SEQUENCE [LARGE SCALE GENOMIC DNA]</scope>
    <source>
        <strain evidence="4">DSM 27370</strain>
    </source>
</reference>
<dbReference type="AlphaFoldDB" id="A0A1M5CDX0"/>
<dbReference type="InterPro" id="IPR000836">
    <property type="entry name" value="PRTase_dom"/>
</dbReference>
<feature type="domain" description="Phosphoribosyltransferase" evidence="2">
    <location>
        <begin position="167"/>
        <end position="227"/>
    </location>
</feature>
<proteinExistence type="inferred from homology"/>
<dbReference type="PANTHER" id="PTHR47505:SF1">
    <property type="entry name" value="DNA UTILIZATION PROTEIN YHGH"/>
    <property type="match status" value="1"/>
</dbReference>
<evidence type="ECO:0000313" key="3">
    <source>
        <dbReference type="EMBL" id="SHF52866.1"/>
    </source>
</evidence>
<dbReference type="RefSeq" id="WP_236689385.1">
    <property type="nucleotide sequence ID" value="NZ_BBXL01000007.1"/>
</dbReference>
<dbReference type="EMBL" id="FQUC01000007">
    <property type="protein sequence ID" value="SHF52866.1"/>
    <property type="molecule type" value="Genomic_DNA"/>
</dbReference>
<evidence type="ECO:0000313" key="4">
    <source>
        <dbReference type="Proteomes" id="UP000184480"/>
    </source>
</evidence>
<keyword evidence="4" id="KW-1185">Reference proteome</keyword>
<dbReference type="InterPro" id="IPR029057">
    <property type="entry name" value="PRTase-like"/>
</dbReference>
<dbReference type="Proteomes" id="UP000184480">
    <property type="component" value="Unassembled WGS sequence"/>
</dbReference>
<dbReference type="STRING" id="1346286.SAMN05444362_107132"/>
<sequence length="230" mass="26344">MMKTILTHFLELFFPRLCIYCRKRLIEGEQSLCLDCLTNIPYTEHCKTENNQLEEFFAGRFPYVKIASFAYYVKGGVTQKIVHEIKYKGNAGLGIYMGRLCGKDIKTSNELTGIDYIVPVPLHPQRLKERGYNQSLMLAQGISFETGIEINDDNLIRIINNPSQTRNSRFQRWQNTEGIFDIKNKTIYKNKHILLIDDVVTTGSTIEICAKLLLNCEGCRISIYTLASAV</sequence>
<dbReference type="Gene3D" id="3.40.50.2020">
    <property type="match status" value="1"/>
</dbReference>
<dbReference type="PANTHER" id="PTHR47505">
    <property type="entry name" value="DNA UTILIZATION PROTEIN YHGH"/>
    <property type="match status" value="1"/>
</dbReference>
<gene>
    <name evidence="3" type="ORF">SAMN05444362_107132</name>
</gene>
<dbReference type="Pfam" id="PF00156">
    <property type="entry name" value="Pribosyltran"/>
    <property type="match status" value="1"/>
</dbReference>
<evidence type="ECO:0000259" key="2">
    <source>
        <dbReference type="Pfam" id="PF00156"/>
    </source>
</evidence>
<evidence type="ECO:0000256" key="1">
    <source>
        <dbReference type="ARBA" id="ARBA00008007"/>
    </source>
</evidence>
<comment type="similarity">
    <text evidence="1">Belongs to the ComF/GntX family.</text>
</comment>
<dbReference type="CDD" id="cd06223">
    <property type="entry name" value="PRTases_typeI"/>
    <property type="match status" value="1"/>
</dbReference>
<organism evidence="3 4">
    <name type="scientific">Dysgonomonas macrotermitis</name>
    <dbReference type="NCBI Taxonomy" id="1346286"/>
    <lineage>
        <taxon>Bacteria</taxon>
        <taxon>Pseudomonadati</taxon>
        <taxon>Bacteroidota</taxon>
        <taxon>Bacteroidia</taxon>
        <taxon>Bacteroidales</taxon>
        <taxon>Dysgonomonadaceae</taxon>
        <taxon>Dysgonomonas</taxon>
    </lineage>
</organism>
<name>A0A1M5CDX0_9BACT</name>